<dbReference type="SUPFAM" id="SSF55874">
    <property type="entry name" value="ATPase domain of HSP90 chaperone/DNA topoisomerase II/histidine kinase"/>
    <property type="match status" value="1"/>
</dbReference>
<keyword evidence="7" id="KW-0067">ATP-binding</keyword>
<keyword evidence="5" id="KW-0547">Nucleotide-binding</keyword>
<dbReference type="InterPro" id="IPR004358">
    <property type="entry name" value="Sig_transdc_His_kin-like_C"/>
</dbReference>
<dbReference type="SMART" id="SM00387">
    <property type="entry name" value="HATPase_c"/>
    <property type="match status" value="1"/>
</dbReference>
<evidence type="ECO:0000256" key="7">
    <source>
        <dbReference type="ARBA" id="ARBA00022840"/>
    </source>
</evidence>
<sequence>SYLGVPLRTCEGEVMGTICSFCIEPRQFNWEEVKTVELFAERAATAIDNYNLYHQQLRFNQVLEAEVEKRTSELKEAQAQLIERERLAAIGEFAAMIVHEIRNPMTTIMMGLKALTKLTLCDRDQTRLRLALEESNRLQKLLKEILLYAKPQLLQLEQMELNSFLEELLANLCQMPEAQRRHIKLMPVQPAVTIMGDKDKLKQVLVNLVGNACEAIAPGEVVTCKLALENEPDCVCLTVHNGGAPIPAEVLPKITQPFCSTKPEGTGLGLAIVKRIIEAHQGNLSIESDSEQGTIISITLPIVKN</sequence>
<keyword evidence="3" id="KW-0597">Phosphoprotein</keyword>
<dbReference type="InterPro" id="IPR036097">
    <property type="entry name" value="HisK_dim/P_sf"/>
</dbReference>
<evidence type="ECO:0000256" key="4">
    <source>
        <dbReference type="ARBA" id="ARBA00022679"/>
    </source>
</evidence>
<dbReference type="InterPro" id="IPR005467">
    <property type="entry name" value="His_kinase_dom"/>
</dbReference>
<dbReference type="GO" id="GO:0005524">
    <property type="term" value="F:ATP binding"/>
    <property type="evidence" value="ECO:0007669"/>
    <property type="project" value="UniProtKB-KW"/>
</dbReference>
<dbReference type="Pfam" id="PF01590">
    <property type="entry name" value="GAF"/>
    <property type="match status" value="1"/>
</dbReference>
<evidence type="ECO:0000256" key="6">
    <source>
        <dbReference type="ARBA" id="ARBA00022777"/>
    </source>
</evidence>
<accession>A0A6B3NJ64</accession>
<evidence type="ECO:0000256" key="3">
    <source>
        <dbReference type="ARBA" id="ARBA00022553"/>
    </source>
</evidence>
<dbReference type="InterPro" id="IPR029016">
    <property type="entry name" value="GAF-like_dom_sf"/>
</dbReference>
<feature type="domain" description="Histidine kinase" evidence="9">
    <location>
        <begin position="96"/>
        <end position="304"/>
    </location>
</feature>
<proteinExistence type="predicted"/>
<dbReference type="GO" id="GO:0000155">
    <property type="term" value="F:phosphorelay sensor kinase activity"/>
    <property type="evidence" value="ECO:0007669"/>
    <property type="project" value="InterPro"/>
</dbReference>
<comment type="catalytic activity">
    <reaction evidence="1">
        <text>ATP + protein L-histidine = ADP + protein N-phospho-L-histidine.</text>
        <dbReference type="EC" id="2.7.13.3"/>
    </reaction>
</comment>
<gene>
    <name evidence="10" type="ORF">F6J89_30285</name>
</gene>
<dbReference type="SUPFAM" id="SSF47384">
    <property type="entry name" value="Homodimeric domain of signal transducing histidine kinase"/>
    <property type="match status" value="1"/>
</dbReference>
<dbReference type="InterPro" id="IPR036890">
    <property type="entry name" value="HATPase_C_sf"/>
</dbReference>
<dbReference type="SMART" id="SM00388">
    <property type="entry name" value="HisKA"/>
    <property type="match status" value="1"/>
</dbReference>
<evidence type="ECO:0000313" key="10">
    <source>
        <dbReference type="EMBL" id="NER31783.1"/>
    </source>
</evidence>
<dbReference type="Gene3D" id="1.10.287.130">
    <property type="match status" value="1"/>
</dbReference>
<name>A0A6B3NJ64_9CYAN</name>
<dbReference type="InterPro" id="IPR003661">
    <property type="entry name" value="HisK_dim/P_dom"/>
</dbReference>
<evidence type="ECO:0000256" key="1">
    <source>
        <dbReference type="ARBA" id="ARBA00000085"/>
    </source>
</evidence>
<dbReference type="Pfam" id="PF02518">
    <property type="entry name" value="HATPase_c"/>
    <property type="match status" value="1"/>
</dbReference>
<dbReference type="PROSITE" id="PS50109">
    <property type="entry name" value="HIS_KIN"/>
    <property type="match status" value="1"/>
</dbReference>
<dbReference type="PANTHER" id="PTHR43065">
    <property type="entry name" value="SENSOR HISTIDINE KINASE"/>
    <property type="match status" value="1"/>
</dbReference>
<dbReference type="Gene3D" id="3.30.565.10">
    <property type="entry name" value="Histidine kinase-like ATPase, C-terminal domain"/>
    <property type="match status" value="1"/>
</dbReference>
<dbReference type="EC" id="2.7.13.3" evidence="2"/>
<comment type="caution">
    <text evidence="10">The sequence shown here is derived from an EMBL/GenBank/DDBJ whole genome shotgun (WGS) entry which is preliminary data.</text>
</comment>
<dbReference type="InterPro" id="IPR003594">
    <property type="entry name" value="HATPase_dom"/>
</dbReference>
<dbReference type="Gene3D" id="3.30.450.40">
    <property type="match status" value="1"/>
</dbReference>
<keyword evidence="6" id="KW-0418">Kinase</keyword>
<dbReference type="AlphaFoldDB" id="A0A6B3NJ64"/>
<evidence type="ECO:0000256" key="2">
    <source>
        <dbReference type="ARBA" id="ARBA00012438"/>
    </source>
</evidence>
<evidence type="ECO:0000256" key="5">
    <source>
        <dbReference type="ARBA" id="ARBA00022741"/>
    </source>
</evidence>
<organism evidence="10">
    <name type="scientific">Symploca sp. SIO1C4</name>
    <dbReference type="NCBI Taxonomy" id="2607765"/>
    <lineage>
        <taxon>Bacteria</taxon>
        <taxon>Bacillati</taxon>
        <taxon>Cyanobacteriota</taxon>
        <taxon>Cyanophyceae</taxon>
        <taxon>Coleofasciculales</taxon>
        <taxon>Coleofasciculaceae</taxon>
        <taxon>Symploca</taxon>
    </lineage>
</organism>
<dbReference type="PANTHER" id="PTHR43065:SF10">
    <property type="entry name" value="PEROXIDE STRESS-ACTIVATED HISTIDINE KINASE MAK3"/>
    <property type="match status" value="1"/>
</dbReference>
<protein>
    <recommendedName>
        <fullName evidence="2">histidine kinase</fullName>
        <ecNumber evidence="2">2.7.13.3</ecNumber>
    </recommendedName>
</protein>
<keyword evidence="8" id="KW-0902">Two-component regulatory system</keyword>
<dbReference type="SUPFAM" id="SSF55781">
    <property type="entry name" value="GAF domain-like"/>
    <property type="match status" value="1"/>
</dbReference>
<reference evidence="10" key="1">
    <citation type="submission" date="2019-11" db="EMBL/GenBank/DDBJ databases">
        <title>Genomic insights into an expanded diversity of filamentous marine cyanobacteria reveals the extraordinary biosynthetic potential of Moorea and Okeania.</title>
        <authorList>
            <person name="Ferreira Leao T."/>
            <person name="Wang M."/>
            <person name="Moss N."/>
            <person name="Da Silva R."/>
            <person name="Sanders J."/>
            <person name="Nurk S."/>
            <person name="Gurevich A."/>
            <person name="Humphrey G."/>
            <person name="Reher R."/>
            <person name="Zhu Q."/>
            <person name="Belda-Ferre P."/>
            <person name="Glukhov E."/>
            <person name="Rex R."/>
            <person name="Dorrestein P.C."/>
            <person name="Knight R."/>
            <person name="Pevzner P."/>
            <person name="Gerwick W.H."/>
            <person name="Gerwick L."/>
        </authorList>
    </citation>
    <scope>NUCLEOTIDE SEQUENCE</scope>
    <source>
        <strain evidence="10">SIO1C4</strain>
    </source>
</reference>
<dbReference type="InterPro" id="IPR003018">
    <property type="entry name" value="GAF"/>
</dbReference>
<dbReference type="CDD" id="cd00082">
    <property type="entry name" value="HisKA"/>
    <property type="match status" value="1"/>
</dbReference>
<dbReference type="EMBL" id="JAAHFQ010000936">
    <property type="protein sequence ID" value="NER31783.1"/>
    <property type="molecule type" value="Genomic_DNA"/>
</dbReference>
<feature type="non-terminal residue" evidence="10">
    <location>
        <position position="1"/>
    </location>
</feature>
<dbReference type="Pfam" id="PF00512">
    <property type="entry name" value="HisKA"/>
    <property type="match status" value="1"/>
</dbReference>
<keyword evidence="4" id="KW-0808">Transferase</keyword>
<dbReference type="PRINTS" id="PR00344">
    <property type="entry name" value="BCTRLSENSOR"/>
</dbReference>
<evidence type="ECO:0000256" key="8">
    <source>
        <dbReference type="ARBA" id="ARBA00023012"/>
    </source>
</evidence>
<evidence type="ECO:0000259" key="9">
    <source>
        <dbReference type="PROSITE" id="PS50109"/>
    </source>
</evidence>